<protein>
    <submittedName>
        <fullName evidence="2">Uncharacterized protein</fullName>
    </submittedName>
</protein>
<proteinExistence type="predicted"/>
<sequence length="146" mass="16264">MYSLVIQDCRGRTTGLLASKEKDELDILSRDLHNRVSSSQYARAVEPPIQAPGAHDVSLKMCTARHNLDGSQHASYSPILTVSGRSRPSFSQKPNHDSRRKMHRCHQPTSDVSRTLRVLPYENRCKASLLVTTSRVTLHTGGQLTS</sequence>
<feature type="region of interest" description="Disordered" evidence="1">
    <location>
        <begin position="73"/>
        <end position="111"/>
    </location>
</feature>
<feature type="compositionally biased region" description="Polar residues" evidence="1">
    <location>
        <begin position="73"/>
        <end position="93"/>
    </location>
</feature>
<evidence type="ECO:0000313" key="2">
    <source>
        <dbReference type="EMBL" id="KAK6727517.1"/>
    </source>
</evidence>
<dbReference type="Proteomes" id="UP001303046">
    <property type="component" value="Unassembled WGS sequence"/>
</dbReference>
<evidence type="ECO:0000256" key="1">
    <source>
        <dbReference type="SAM" id="MobiDB-lite"/>
    </source>
</evidence>
<reference evidence="2 3" key="1">
    <citation type="submission" date="2023-08" db="EMBL/GenBank/DDBJ databases">
        <title>A Necator americanus chromosomal reference genome.</title>
        <authorList>
            <person name="Ilik V."/>
            <person name="Petrzelkova K.J."/>
            <person name="Pardy F."/>
            <person name="Fuh T."/>
            <person name="Niatou-Singa F.S."/>
            <person name="Gouil Q."/>
            <person name="Baker L."/>
            <person name="Ritchie M.E."/>
            <person name="Jex A.R."/>
            <person name="Gazzola D."/>
            <person name="Li H."/>
            <person name="Toshio Fujiwara R."/>
            <person name="Zhan B."/>
            <person name="Aroian R.V."/>
            <person name="Pafco B."/>
            <person name="Schwarz E.M."/>
        </authorList>
    </citation>
    <scope>NUCLEOTIDE SEQUENCE [LARGE SCALE GENOMIC DNA]</scope>
    <source>
        <strain evidence="2 3">Aroian</strain>
        <tissue evidence="2">Whole animal</tissue>
    </source>
</reference>
<organism evidence="2 3">
    <name type="scientific">Necator americanus</name>
    <name type="common">Human hookworm</name>
    <dbReference type="NCBI Taxonomy" id="51031"/>
    <lineage>
        <taxon>Eukaryota</taxon>
        <taxon>Metazoa</taxon>
        <taxon>Ecdysozoa</taxon>
        <taxon>Nematoda</taxon>
        <taxon>Chromadorea</taxon>
        <taxon>Rhabditida</taxon>
        <taxon>Rhabditina</taxon>
        <taxon>Rhabditomorpha</taxon>
        <taxon>Strongyloidea</taxon>
        <taxon>Ancylostomatidae</taxon>
        <taxon>Bunostominae</taxon>
        <taxon>Necator</taxon>
    </lineage>
</organism>
<keyword evidence="3" id="KW-1185">Reference proteome</keyword>
<gene>
    <name evidence="2" type="primary">Necator_chrI.g1416</name>
    <name evidence="2" type="ORF">RB195_005290</name>
</gene>
<accession>A0ABR1BM38</accession>
<comment type="caution">
    <text evidence="2">The sequence shown here is derived from an EMBL/GenBank/DDBJ whole genome shotgun (WGS) entry which is preliminary data.</text>
</comment>
<evidence type="ECO:0000313" key="3">
    <source>
        <dbReference type="Proteomes" id="UP001303046"/>
    </source>
</evidence>
<dbReference type="EMBL" id="JAVFWL010000001">
    <property type="protein sequence ID" value="KAK6727517.1"/>
    <property type="molecule type" value="Genomic_DNA"/>
</dbReference>
<name>A0ABR1BM38_NECAM</name>